<accession>A0A0F9BBC5</accession>
<sequence length="407" mass="43442">FNALAATHEMPFYAIAGNHDPEFTTYVGPDMFSFDAGEYHFVAFYRAGDEVNAWLARDIAANADKKLIVLNHWCAGTNPRSPYSPIKKSGLLPAKPLAWLSGNDHINYAYPFLGTLDIRTSSFNQGRRRDATPKGYRIITLDEKGVRDTTYYPTGIPATAGVSWPADGAVVSPGKLSVRACGISSGSFALGARCRIVPAGGEPPGEWVNMTASGAFRFHADVEVAESGPHRVALAVDFGLPGAERPVRTVTSRAEFSVGRPAALTPDGKPAFPLRLAWSSPVGGMVYGCRPTVIDGKVLIGSRRDDRSDFAGVTALELAGGKRLWRAPVGDVKYDVLAHGQTAYFISSRNKLHAVDLAGGKEKGSVSGLSGWTCYLGRSETALGMVSRQSWAAVGAPTDVHSARVKA</sequence>
<feature type="non-terminal residue" evidence="1">
    <location>
        <position position="407"/>
    </location>
</feature>
<dbReference type="SUPFAM" id="SSF56300">
    <property type="entry name" value="Metallo-dependent phosphatases"/>
    <property type="match status" value="1"/>
</dbReference>
<dbReference type="AlphaFoldDB" id="A0A0F9BBC5"/>
<evidence type="ECO:0000313" key="1">
    <source>
        <dbReference type="EMBL" id="KKK81741.1"/>
    </source>
</evidence>
<comment type="caution">
    <text evidence="1">The sequence shown here is derived from an EMBL/GenBank/DDBJ whole genome shotgun (WGS) entry which is preliminary data.</text>
</comment>
<dbReference type="InterPro" id="IPR011047">
    <property type="entry name" value="Quinoprotein_ADH-like_sf"/>
</dbReference>
<organism evidence="1">
    <name type="scientific">marine sediment metagenome</name>
    <dbReference type="NCBI Taxonomy" id="412755"/>
    <lineage>
        <taxon>unclassified sequences</taxon>
        <taxon>metagenomes</taxon>
        <taxon>ecological metagenomes</taxon>
    </lineage>
</organism>
<proteinExistence type="predicted"/>
<dbReference type="InterPro" id="IPR029052">
    <property type="entry name" value="Metallo-depent_PP-like"/>
</dbReference>
<gene>
    <name evidence="1" type="ORF">LCGC14_2810400</name>
</gene>
<name>A0A0F9BBC5_9ZZZZ</name>
<feature type="non-terminal residue" evidence="1">
    <location>
        <position position="1"/>
    </location>
</feature>
<dbReference type="Gene3D" id="2.130.10.10">
    <property type="entry name" value="YVTN repeat-like/Quinoprotein amine dehydrogenase"/>
    <property type="match status" value="1"/>
</dbReference>
<dbReference type="InterPro" id="IPR015943">
    <property type="entry name" value="WD40/YVTN_repeat-like_dom_sf"/>
</dbReference>
<dbReference type="SUPFAM" id="SSF50998">
    <property type="entry name" value="Quinoprotein alcohol dehydrogenase-like"/>
    <property type="match status" value="1"/>
</dbReference>
<protein>
    <submittedName>
        <fullName evidence="1">Uncharacterized protein</fullName>
    </submittedName>
</protein>
<dbReference type="EMBL" id="LAZR01052989">
    <property type="protein sequence ID" value="KKK81741.1"/>
    <property type="molecule type" value="Genomic_DNA"/>
</dbReference>
<reference evidence="1" key="1">
    <citation type="journal article" date="2015" name="Nature">
        <title>Complex archaea that bridge the gap between prokaryotes and eukaryotes.</title>
        <authorList>
            <person name="Spang A."/>
            <person name="Saw J.H."/>
            <person name="Jorgensen S.L."/>
            <person name="Zaremba-Niedzwiedzka K."/>
            <person name="Martijn J."/>
            <person name="Lind A.E."/>
            <person name="van Eijk R."/>
            <person name="Schleper C."/>
            <person name="Guy L."/>
            <person name="Ettema T.J."/>
        </authorList>
    </citation>
    <scope>NUCLEOTIDE SEQUENCE</scope>
</reference>